<dbReference type="Proteomes" id="UP001500936">
    <property type="component" value="Unassembled WGS sequence"/>
</dbReference>
<gene>
    <name evidence="1" type="ORF">GCM10023187_25190</name>
</gene>
<keyword evidence="2" id="KW-1185">Reference proteome</keyword>
<comment type="caution">
    <text evidence="1">The sequence shown here is derived from an EMBL/GenBank/DDBJ whole genome shotgun (WGS) entry which is preliminary data.</text>
</comment>
<reference evidence="2" key="1">
    <citation type="journal article" date="2019" name="Int. J. Syst. Evol. Microbiol.">
        <title>The Global Catalogue of Microorganisms (GCM) 10K type strain sequencing project: providing services to taxonomists for standard genome sequencing and annotation.</title>
        <authorList>
            <consortium name="The Broad Institute Genomics Platform"/>
            <consortium name="The Broad Institute Genome Sequencing Center for Infectious Disease"/>
            <person name="Wu L."/>
            <person name="Ma J."/>
        </authorList>
    </citation>
    <scope>NUCLEOTIDE SEQUENCE [LARGE SCALE GENOMIC DNA]</scope>
    <source>
        <strain evidence="2">JCM 17925</strain>
    </source>
</reference>
<proteinExistence type="predicted"/>
<organism evidence="1 2">
    <name type="scientific">Nibrella viscosa</name>
    <dbReference type="NCBI Taxonomy" id="1084524"/>
    <lineage>
        <taxon>Bacteria</taxon>
        <taxon>Pseudomonadati</taxon>
        <taxon>Bacteroidota</taxon>
        <taxon>Cytophagia</taxon>
        <taxon>Cytophagales</taxon>
        <taxon>Spirosomataceae</taxon>
        <taxon>Nibrella</taxon>
    </lineage>
</organism>
<evidence type="ECO:0000313" key="1">
    <source>
        <dbReference type="EMBL" id="GAA4406106.1"/>
    </source>
</evidence>
<accession>A0ABP8KH58</accession>
<name>A0ABP8KH58_9BACT</name>
<evidence type="ECO:0000313" key="2">
    <source>
        <dbReference type="Proteomes" id="UP001500936"/>
    </source>
</evidence>
<protein>
    <submittedName>
        <fullName evidence="1">Uncharacterized protein</fullName>
    </submittedName>
</protein>
<sequence>MSFRDLNTRSVARILITYLKKEVEDKPDHLEFDYWGDPTSLSFKGRLVGEVEAYNPELNFSFIENEEASQTGKEVDWTEVVRDLLPIEINRFAAYNGGIELVNLFRATNTGLTLKNMNLLKQMPDFNYDLKLDDLQLVKLNKILRSYADLDFEAGTVSVVSEMAMYDGKLQGYFKPLTKHKTVR</sequence>
<dbReference type="EMBL" id="BAABHB010000004">
    <property type="protein sequence ID" value="GAA4406106.1"/>
    <property type="molecule type" value="Genomic_DNA"/>
</dbReference>